<dbReference type="GO" id="GO:0005743">
    <property type="term" value="C:mitochondrial inner membrane"/>
    <property type="evidence" value="ECO:0007669"/>
    <property type="project" value="UniProtKB-SubCell"/>
</dbReference>
<dbReference type="Gene3D" id="1.20.5.210">
    <property type="entry name" value="Cytochrome b-c1 complex subunit 8"/>
    <property type="match status" value="1"/>
</dbReference>
<keyword evidence="10 13" id="KW-0496">Mitochondrion</keyword>
<proteinExistence type="inferred from homology"/>
<dbReference type="CTD" id="6758737"/>
<reference evidence="14 15" key="1">
    <citation type="journal article" date="2008" name="Nature">
        <title>The Trichoplax genome and the nature of placozoans.</title>
        <authorList>
            <person name="Srivastava M."/>
            <person name="Begovic E."/>
            <person name="Chapman J."/>
            <person name="Putnam N.H."/>
            <person name="Hellsten U."/>
            <person name="Kawashima T."/>
            <person name="Kuo A."/>
            <person name="Mitros T."/>
            <person name="Salamov A."/>
            <person name="Carpenter M.L."/>
            <person name="Signorovitch A.Y."/>
            <person name="Moreno M.A."/>
            <person name="Kamm K."/>
            <person name="Grimwood J."/>
            <person name="Schmutz J."/>
            <person name="Shapiro H."/>
            <person name="Grigoriev I.V."/>
            <person name="Buss L.W."/>
            <person name="Schierwater B."/>
            <person name="Dellaporta S.L."/>
            <person name="Rokhsar D.S."/>
        </authorList>
    </citation>
    <scope>NUCLEOTIDE SEQUENCE [LARGE SCALE GENOMIC DNA]</scope>
    <source>
        <strain evidence="14 15">Grell-BS-1999</strain>
    </source>
</reference>
<evidence type="ECO:0000256" key="4">
    <source>
        <dbReference type="ARBA" id="ARBA00022448"/>
    </source>
</evidence>
<evidence type="ECO:0000256" key="5">
    <source>
        <dbReference type="ARBA" id="ARBA00022660"/>
    </source>
</evidence>
<dbReference type="PANTHER" id="PTHR12119:SF2">
    <property type="entry name" value="CYTOCHROME B-C1 COMPLEX SUBUNIT 8"/>
    <property type="match status" value="1"/>
</dbReference>
<evidence type="ECO:0000256" key="8">
    <source>
        <dbReference type="ARBA" id="ARBA00022982"/>
    </source>
</evidence>
<dbReference type="HOGENOM" id="CLU_1654409_0_0_1"/>
<evidence type="ECO:0000256" key="13">
    <source>
        <dbReference type="RuleBase" id="RU368118"/>
    </source>
</evidence>
<comment type="function">
    <text evidence="13">Component of the ubiquinol-cytochrome c oxidoreductase, a multisubunit transmembrane complex that is part of the mitochondrial electron transport chain which drives oxidative phosphorylation. The complex plays an important role in the uptake of multiple carbon sources present in different host niches.</text>
</comment>
<keyword evidence="11" id="KW-0472">Membrane</keyword>
<evidence type="ECO:0000313" key="14">
    <source>
        <dbReference type="EMBL" id="EDV19980.1"/>
    </source>
</evidence>
<dbReference type="GO" id="GO:0006122">
    <property type="term" value="P:mitochondrial electron transport, ubiquinol to cytochrome c"/>
    <property type="evidence" value="ECO:0000318"/>
    <property type="project" value="GO_Central"/>
</dbReference>
<dbReference type="eggNOG" id="KOG4116">
    <property type="taxonomic scope" value="Eukaryota"/>
</dbReference>
<evidence type="ECO:0000256" key="6">
    <source>
        <dbReference type="ARBA" id="ARBA00022692"/>
    </source>
</evidence>
<dbReference type="KEGG" id="tad:TRIADDRAFT_64359"/>
<evidence type="ECO:0000256" key="3">
    <source>
        <dbReference type="ARBA" id="ARBA00016324"/>
    </source>
</evidence>
<dbReference type="EMBL" id="DS985264">
    <property type="protein sequence ID" value="EDV19980.1"/>
    <property type="molecule type" value="Genomic_DNA"/>
</dbReference>
<dbReference type="InParanoid" id="B3SBC7"/>
<organism evidence="14 15">
    <name type="scientific">Trichoplax adhaerens</name>
    <name type="common">Trichoplax reptans</name>
    <dbReference type="NCBI Taxonomy" id="10228"/>
    <lineage>
        <taxon>Eukaryota</taxon>
        <taxon>Metazoa</taxon>
        <taxon>Placozoa</taxon>
        <taxon>Uniplacotomia</taxon>
        <taxon>Trichoplacea</taxon>
        <taxon>Trichoplacidae</taxon>
        <taxon>Trichoplax</taxon>
    </lineage>
</organism>
<evidence type="ECO:0000313" key="15">
    <source>
        <dbReference type="Proteomes" id="UP000009022"/>
    </source>
</evidence>
<dbReference type="GO" id="GO:0045275">
    <property type="term" value="C:respiratory chain complex III"/>
    <property type="evidence" value="ECO:0000318"/>
    <property type="project" value="GO_Central"/>
</dbReference>
<dbReference type="SUPFAM" id="SSF81508">
    <property type="entry name" value="Ubiquinone-binding protein QP-C of cytochrome bc1 complex (Ubiquinol-cytochrome c reductase)"/>
    <property type="match status" value="1"/>
</dbReference>
<sequence>MPGQAAMMTLSISELAGARGFAKESRYFSPCQEDGTTSNLSTSLALASTERWQPYCRCNAIQDSFWQFIQSQGKKFNMTGLVWGRIARVRHVITYSLSPFEQRSMAGILKNGIPNAIRRFSESFPYVAPSLIMVVCVYKWSNKKFIELSRKNPADFANDE</sequence>
<dbReference type="Pfam" id="PF02939">
    <property type="entry name" value="UcrQ"/>
    <property type="match status" value="1"/>
</dbReference>
<keyword evidence="6" id="KW-0812">Transmembrane</keyword>
<dbReference type="PhylomeDB" id="B3SBC7"/>
<dbReference type="InterPro" id="IPR004205">
    <property type="entry name" value="Cyt_bc1_su8"/>
</dbReference>
<keyword evidence="15" id="KW-1185">Reference proteome</keyword>
<comment type="subcellular location">
    <subcellularLocation>
        <location evidence="1 13">Mitochondrion inner membrane</location>
        <topology evidence="1 13">Single-pass membrane protein</topology>
    </subcellularLocation>
</comment>
<gene>
    <name evidence="14" type="ORF">TRIADDRAFT_64359</name>
</gene>
<dbReference type="STRING" id="10228.B3SBC7"/>
<dbReference type="FunCoup" id="B3SBC7">
    <property type="interactions" value="1060"/>
</dbReference>
<name>B3SBC7_TRIAD</name>
<evidence type="ECO:0000256" key="12">
    <source>
        <dbReference type="ARBA" id="ARBA00047105"/>
    </source>
</evidence>
<dbReference type="RefSeq" id="XP_002117570.1">
    <property type="nucleotide sequence ID" value="XM_002117534.1"/>
</dbReference>
<keyword evidence="5 13" id="KW-0679">Respiratory chain</keyword>
<dbReference type="Proteomes" id="UP000009022">
    <property type="component" value="Unassembled WGS sequence"/>
</dbReference>
<accession>B3SBC7</accession>
<protein>
    <recommendedName>
        <fullName evidence="3 13">Cytochrome b-c1 complex subunit 8</fullName>
    </recommendedName>
    <alternativeName>
        <fullName evidence="13">Complex III subunit 8</fullName>
    </alternativeName>
</protein>
<dbReference type="OrthoDB" id="6683853at2759"/>
<evidence type="ECO:0000256" key="2">
    <source>
        <dbReference type="ARBA" id="ARBA00007668"/>
    </source>
</evidence>
<keyword evidence="9" id="KW-1133">Transmembrane helix</keyword>
<evidence type="ECO:0000256" key="7">
    <source>
        <dbReference type="ARBA" id="ARBA00022792"/>
    </source>
</evidence>
<keyword evidence="7 13" id="KW-0999">Mitochondrion inner membrane</keyword>
<dbReference type="GeneID" id="6758737"/>
<evidence type="ECO:0000256" key="1">
    <source>
        <dbReference type="ARBA" id="ARBA00004434"/>
    </source>
</evidence>
<keyword evidence="4 13" id="KW-0813">Transport</keyword>
<keyword evidence="8 13" id="KW-0249">Electron transport</keyword>
<comment type="subunit">
    <text evidence="12 13">Component of the ubiquinol-cytochrome c oxidoreductase (cytochrome b-c1 complex, complex III, CIII), a multisubunit enzyme composed of 11 subunits. The complex is composed of 3 respiratory subunits cytochrome b, cytochrome c1 and Rieske protein UQCRFS1, 2 core protein subunits UQCRC1/QCR1 and UQCRC2/QCR2, and 6 low-molecular weight protein subunits UQCRH/QCR6, UQCRB/QCR7, UQCRQ/QCR8, UQCR10/QCR9, UQCR11/QCR10 and subunit 9, the cleavage product of Rieske protein UQCRFS1. The complex exists as an obligatory dimer and forms supercomplexes (SCs) in the inner mitochondrial membrane with NADH-ubiquinone oxidoreductase (complex I, CI) and cytochrome c oxidase (complex IV, CIV), resulting in different assemblies (supercomplex SCI(1)III(2)IV(1) and megacomplex MCI(2)III(2)IV(2)). Interacts with UQCC6.</text>
</comment>
<dbReference type="InterPro" id="IPR036642">
    <property type="entry name" value="Cyt_bc1_su8_sf"/>
</dbReference>
<dbReference type="AlphaFoldDB" id="B3SBC7"/>
<comment type="similarity">
    <text evidence="2 13">Belongs to the UQCRQ/QCR8 family.</text>
</comment>
<evidence type="ECO:0000256" key="11">
    <source>
        <dbReference type="ARBA" id="ARBA00023136"/>
    </source>
</evidence>
<dbReference type="PANTHER" id="PTHR12119">
    <property type="entry name" value="UBIQUINOL-CYTOCHROME C REDUCTASE COMPLEX UBIQUINONE-BINDING PROTEIN QP-C"/>
    <property type="match status" value="1"/>
</dbReference>
<evidence type="ECO:0000256" key="9">
    <source>
        <dbReference type="ARBA" id="ARBA00022989"/>
    </source>
</evidence>
<evidence type="ECO:0000256" key="10">
    <source>
        <dbReference type="ARBA" id="ARBA00023128"/>
    </source>
</evidence>
<dbReference type="FunFam" id="1.20.5.210:FF:000001">
    <property type="entry name" value="Cytochrome b-c1 complex subunit 8"/>
    <property type="match status" value="1"/>
</dbReference>